<evidence type="ECO:0000256" key="2">
    <source>
        <dbReference type="ARBA" id="ARBA00023140"/>
    </source>
</evidence>
<keyword evidence="2" id="KW-0576">Peroxisome</keyword>
<dbReference type="Proteomes" id="UP000015354">
    <property type="component" value="Unassembled WGS sequence"/>
</dbReference>
<dbReference type="InterPro" id="IPR008733">
    <property type="entry name" value="PEX11"/>
</dbReference>
<evidence type="ECO:0000313" key="4">
    <source>
        <dbReference type="EMBL" id="EPY29450.1"/>
    </source>
</evidence>
<evidence type="ECO:0000256" key="3">
    <source>
        <dbReference type="ARBA" id="ARBA00046271"/>
    </source>
</evidence>
<name>S9W0G8_9TRYP</name>
<comment type="caution">
    <text evidence="4">The sequence shown here is derived from an EMBL/GenBank/DDBJ whole genome shotgun (WGS) entry which is preliminary data.</text>
</comment>
<accession>S9W0G8</accession>
<gene>
    <name evidence="4" type="ORF">STCU_04550</name>
</gene>
<comment type="subcellular location">
    <subcellularLocation>
        <location evidence="3">Peroxisome membrane</location>
    </subcellularLocation>
</comment>
<dbReference type="GO" id="GO:0016559">
    <property type="term" value="P:peroxisome fission"/>
    <property type="evidence" value="ECO:0007669"/>
    <property type="project" value="InterPro"/>
</dbReference>
<dbReference type="OrthoDB" id="275311at2759"/>
<dbReference type="AlphaFoldDB" id="S9W0G8"/>
<dbReference type="EMBL" id="ATMH01004550">
    <property type="protein sequence ID" value="EPY29450.1"/>
    <property type="molecule type" value="Genomic_DNA"/>
</dbReference>
<evidence type="ECO:0000313" key="5">
    <source>
        <dbReference type="Proteomes" id="UP000015354"/>
    </source>
</evidence>
<dbReference type="PANTHER" id="PTHR42266">
    <property type="entry name" value="GIM5B PROTEIN"/>
    <property type="match status" value="1"/>
</dbReference>
<protein>
    <submittedName>
        <fullName evidence="4">Gim5A protein</fullName>
    </submittedName>
</protein>
<dbReference type="GO" id="GO:0005778">
    <property type="term" value="C:peroxisomal membrane"/>
    <property type="evidence" value="ECO:0007669"/>
    <property type="project" value="UniProtKB-SubCell"/>
</dbReference>
<evidence type="ECO:0000256" key="1">
    <source>
        <dbReference type="ARBA" id="ARBA00023136"/>
    </source>
</evidence>
<keyword evidence="5" id="KW-1185">Reference proteome</keyword>
<organism evidence="4 5">
    <name type="scientific">Strigomonas culicis</name>
    <dbReference type="NCBI Taxonomy" id="28005"/>
    <lineage>
        <taxon>Eukaryota</taxon>
        <taxon>Discoba</taxon>
        <taxon>Euglenozoa</taxon>
        <taxon>Kinetoplastea</taxon>
        <taxon>Metakinetoplastina</taxon>
        <taxon>Trypanosomatida</taxon>
        <taxon>Trypanosomatidae</taxon>
        <taxon>Strigomonadinae</taxon>
        <taxon>Strigomonas</taxon>
    </lineage>
</organism>
<keyword evidence="1" id="KW-0472">Membrane</keyword>
<reference evidence="4 5" key="1">
    <citation type="journal article" date="2013" name="PLoS ONE">
        <title>Predicting the Proteins of Angomonas deanei, Strigomonas culicis and Their Respective Endosymbionts Reveals New Aspects of the Trypanosomatidae Family.</title>
        <authorList>
            <person name="Motta M.C."/>
            <person name="Martins A.C."/>
            <person name="de Souza S.S."/>
            <person name="Catta-Preta C.M."/>
            <person name="Silva R."/>
            <person name="Klein C.C."/>
            <person name="de Almeida L.G."/>
            <person name="de Lima Cunha O."/>
            <person name="Ciapina L.P."/>
            <person name="Brocchi M."/>
            <person name="Colabardini A.C."/>
            <person name="de Araujo Lima B."/>
            <person name="Machado C.R."/>
            <person name="de Almeida Soares C.M."/>
            <person name="Probst C.M."/>
            <person name="de Menezes C.B."/>
            <person name="Thompson C.E."/>
            <person name="Bartholomeu D.C."/>
            <person name="Gradia D.F."/>
            <person name="Pavoni D.P."/>
            <person name="Grisard E.C."/>
            <person name="Fantinatti-Garboggini F."/>
            <person name="Marchini F.K."/>
            <person name="Rodrigues-Luiz G.F."/>
            <person name="Wagner G."/>
            <person name="Goldman G.H."/>
            <person name="Fietto J.L."/>
            <person name="Elias M.C."/>
            <person name="Goldman M.H."/>
            <person name="Sagot M.F."/>
            <person name="Pereira M."/>
            <person name="Stoco P.H."/>
            <person name="de Mendonca-Neto R.P."/>
            <person name="Teixeira S.M."/>
            <person name="Maciel T.E."/>
            <person name="de Oliveira Mendes T.A."/>
            <person name="Urmenyi T.P."/>
            <person name="de Souza W."/>
            <person name="Schenkman S."/>
            <person name="de Vasconcelos A.T."/>
        </authorList>
    </citation>
    <scope>NUCLEOTIDE SEQUENCE [LARGE SCALE GENOMIC DNA]</scope>
</reference>
<sequence>MPGLAHIDTGDAGRINKYISDRGNLDRVMSVVQFASQVFIDPALAAGHPTLSNNLKTIMEAASHYRTITRVSQWFVVTPILNPKNMILFMTKSASSAIGLTRILSTSLFTLFLIGEELNLLTKMGILNLPALTERTNRIRVVFLFYSNVCRLIMNYLILKDFNYDEAKQKKAAGDKSIEREYKRLLYAVWDGFLMTVYTYTMQKRALPAGPSHLPKALFSGDLVEIITACAPPVYAIPNTPQGLMGLIASVPGFLSSFV</sequence>
<dbReference type="PANTHER" id="PTHR42266:SF1">
    <property type="entry name" value="GIM5B PROTEIN"/>
    <property type="match status" value="1"/>
</dbReference>
<proteinExistence type="predicted"/>
<dbReference type="Pfam" id="PF05648">
    <property type="entry name" value="PEX11"/>
    <property type="match status" value="1"/>
</dbReference>